<dbReference type="Proteomes" id="UP001055125">
    <property type="component" value="Unassembled WGS sequence"/>
</dbReference>
<name>A0ABQ4S2P1_9HYPH</name>
<reference evidence="1" key="1">
    <citation type="journal article" date="2021" name="Front. Microbiol.">
        <title>Comprehensive Comparative Genomics and Phenotyping of Methylobacterium Species.</title>
        <authorList>
            <person name="Alessa O."/>
            <person name="Ogura Y."/>
            <person name="Fujitani Y."/>
            <person name="Takami H."/>
            <person name="Hayashi T."/>
            <person name="Sahin N."/>
            <person name="Tani A."/>
        </authorList>
    </citation>
    <scope>NUCLEOTIDE SEQUENCE</scope>
    <source>
        <strain evidence="1">DSM 19015</strain>
    </source>
</reference>
<comment type="caution">
    <text evidence="1">The sequence shown here is derived from an EMBL/GenBank/DDBJ whole genome shotgun (WGS) entry which is preliminary data.</text>
</comment>
<protein>
    <submittedName>
        <fullName evidence="1">Uncharacterized protein</fullName>
    </submittedName>
</protein>
<dbReference type="EMBL" id="BPQP01000067">
    <property type="protein sequence ID" value="GJD96739.1"/>
    <property type="molecule type" value="Genomic_DNA"/>
</dbReference>
<keyword evidence="2" id="KW-1185">Reference proteome</keyword>
<reference evidence="1" key="2">
    <citation type="submission" date="2021-08" db="EMBL/GenBank/DDBJ databases">
        <authorList>
            <person name="Tani A."/>
            <person name="Ola A."/>
            <person name="Ogura Y."/>
            <person name="Katsura K."/>
            <person name="Hayashi T."/>
        </authorList>
    </citation>
    <scope>NUCLEOTIDE SEQUENCE</scope>
    <source>
        <strain evidence="1">DSM 19015</strain>
    </source>
</reference>
<accession>A0ABQ4S2P1</accession>
<proteinExistence type="predicted"/>
<evidence type="ECO:0000313" key="1">
    <source>
        <dbReference type="EMBL" id="GJD96739.1"/>
    </source>
</evidence>
<sequence>MSVHEGTEAGPIILNADVSRHPIPRIDQAAEAASGFALHSPLIVS</sequence>
<organism evidence="1 2">
    <name type="scientific">Methylobacterium iners</name>
    <dbReference type="NCBI Taxonomy" id="418707"/>
    <lineage>
        <taxon>Bacteria</taxon>
        <taxon>Pseudomonadati</taxon>
        <taxon>Pseudomonadota</taxon>
        <taxon>Alphaproteobacteria</taxon>
        <taxon>Hyphomicrobiales</taxon>
        <taxon>Methylobacteriaceae</taxon>
        <taxon>Methylobacterium</taxon>
    </lineage>
</organism>
<gene>
    <name evidence="1" type="ORF">OCOJLMKI_3964</name>
</gene>
<evidence type="ECO:0000313" key="2">
    <source>
        <dbReference type="Proteomes" id="UP001055125"/>
    </source>
</evidence>